<accession>A0A814JVV2</accession>
<feature type="signal peptide" evidence="2">
    <location>
        <begin position="1"/>
        <end position="17"/>
    </location>
</feature>
<dbReference type="GO" id="GO:0008199">
    <property type="term" value="F:ferric iron binding"/>
    <property type="evidence" value="ECO:0007669"/>
    <property type="project" value="InterPro"/>
</dbReference>
<dbReference type="Proteomes" id="UP000663889">
    <property type="component" value="Unassembled WGS sequence"/>
</dbReference>
<evidence type="ECO:0000313" key="4">
    <source>
        <dbReference type="EMBL" id="CAF1043191.1"/>
    </source>
</evidence>
<dbReference type="GO" id="GO:0016702">
    <property type="term" value="F:oxidoreductase activity, acting on single donors with incorporation of molecular oxygen, incorporation of two atoms of oxygen"/>
    <property type="evidence" value="ECO:0007669"/>
    <property type="project" value="InterPro"/>
</dbReference>
<reference evidence="4" key="1">
    <citation type="submission" date="2021-02" db="EMBL/GenBank/DDBJ databases">
        <authorList>
            <person name="Nowell W R."/>
        </authorList>
    </citation>
    <scope>NUCLEOTIDE SEQUENCE</scope>
</reference>
<feature type="compositionally biased region" description="Pro residues" evidence="1">
    <location>
        <begin position="252"/>
        <end position="261"/>
    </location>
</feature>
<dbReference type="InterPro" id="IPR015889">
    <property type="entry name" value="Intradiol_dOase_core"/>
</dbReference>
<dbReference type="SUPFAM" id="SSF49482">
    <property type="entry name" value="Aromatic compound dioxygenase"/>
    <property type="match status" value="1"/>
</dbReference>
<dbReference type="PANTHER" id="PTHR34315">
    <property type="match status" value="1"/>
</dbReference>
<keyword evidence="2" id="KW-0732">Signal</keyword>
<proteinExistence type="predicted"/>
<name>A0A814JVV2_9BILA</name>
<dbReference type="EMBL" id="CAJNOU010000599">
    <property type="protein sequence ID" value="CAF1043191.1"/>
    <property type="molecule type" value="Genomic_DNA"/>
</dbReference>
<dbReference type="Gene3D" id="2.60.130.10">
    <property type="entry name" value="Aromatic compound dioxygenase"/>
    <property type="match status" value="1"/>
</dbReference>
<comment type="caution">
    <text evidence="4">The sequence shown here is derived from an EMBL/GenBank/DDBJ whole genome shotgun (WGS) entry which is preliminary data.</text>
</comment>
<gene>
    <name evidence="4" type="ORF">SEV965_LOCUS12940</name>
</gene>
<evidence type="ECO:0000256" key="1">
    <source>
        <dbReference type="SAM" id="MobiDB-lite"/>
    </source>
</evidence>
<feature type="compositionally biased region" description="Polar residues" evidence="1">
    <location>
        <begin position="238"/>
        <end position="247"/>
    </location>
</feature>
<evidence type="ECO:0000256" key="2">
    <source>
        <dbReference type="SAM" id="SignalP"/>
    </source>
</evidence>
<organism evidence="4 5">
    <name type="scientific">Rotaria sordida</name>
    <dbReference type="NCBI Taxonomy" id="392033"/>
    <lineage>
        <taxon>Eukaryota</taxon>
        <taxon>Metazoa</taxon>
        <taxon>Spiralia</taxon>
        <taxon>Gnathifera</taxon>
        <taxon>Rotifera</taxon>
        <taxon>Eurotatoria</taxon>
        <taxon>Bdelloidea</taxon>
        <taxon>Philodinida</taxon>
        <taxon>Philodinidae</taxon>
        <taxon>Rotaria</taxon>
    </lineage>
</organism>
<dbReference type="AlphaFoldDB" id="A0A814JVV2"/>
<feature type="region of interest" description="Disordered" evidence="1">
    <location>
        <begin position="238"/>
        <end position="261"/>
    </location>
</feature>
<feature type="domain" description="Intradiol ring-cleavage dioxygenases" evidence="3">
    <location>
        <begin position="49"/>
        <end position="141"/>
    </location>
</feature>
<feature type="chain" id="PRO_5032996954" description="Intradiol ring-cleavage dioxygenases domain-containing protein" evidence="2">
    <location>
        <begin position="18"/>
        <end position="261"/>
    </location>
</feature>
<protein>
    <recommendedName>
        <fullName evidence="3">Intradiol ring-cleavage dioxygenases domain-containing protein</fullName>
    </recommendedName>
</protein>
<dbReference type="Pfam" id="PF00775">
    <property type="entry name" value="Dioxygenase_C"/>
    <property type="match status" value="1"/>
</dbReference>
<evidence type="ECO:0000313" key="5">
    <source>
        <dbReference type="Proteomes" id="UP000663889"/>
    </source>
</evidence>
<dbReference type="PANTHER" id="PTHR34315:SF1">
    <property type="entry name" value="INTRADIOL RING-CLEAVAGE DIOXYGENASES DOMAIN-CONTAINING PROTEIN-RELATED"/>
    <property type="match status" value="1"/>
</dbReference>
<dbReference type="InterPro" id="IPR000627">
    <property type="entry name" value="Intradiol_dOase_C"/>
</dbReference>
<dbReference type="CDD" id="cd03457">
    <property type="entry name" value="intradiol_dioxygenase_like"/>
    <property type="match status" value="1"/>
</dbReference>
<sequence length="261" mass="28573">MLFRSVFIVFLVISTDSSEQESIRRCVRAIGSCLLAPESTEGPYYWNSTVRNDITEGKAGVPFRLTVTVLDTATCSPLSDALVDIWHCDAEGIYSHYIASSLGQNTRQTDNSTFFRGQQVTNKQGIAVFNTIYPGWYRGRATHIHVKVHVDASLTNINGAIYAKGGHVSYTGQIFFNDTLTDEVAKRSPYTSHQIRRVRNNEDGIYSRSKGSTTIVPVQFLTANGFNGAVKGDITLGINPNTVSTESGRPGGRPPPPPPGR</sequence>
<evidence type="ECO:0000259" key="3">
    <source>
        <dbReference type="Pfam" id="PF00775"/>
    </source>
</evidence>